<accession>A0A2P2R363</accession>
<keyword evidence="1" id="KW-0472">Membrane</keyword>
<dbReference type="AlphaFoldDB" id="A0A2P2R363"/>
<evidence type="ECO:0000313" key="2">
    <source>
        <dbReference type="EMBL" id="MBX73617.1"/>
    </source>
</evidence>
<feature type="transmembrane region" description="Helical" evidence="1">
    <location>
        <begin position="50"/>
        <end position="71"/>
    </location>
</feature>
<dbReference type="EMBL" id="GGEC01093133">
    <property type="protein sequence ID" value="MBX73617.1"/>
    <property type="molecule type" value="Transcribed_RNA"/>
</dbReference>
<reference evidence="2" key="1">
    <citation type="submission" date="2018-02" db="EMBL/GenBank/DDBJ databases">
        <title>Rhizophora mucronata_Transcriptome.</title>
        <authorList>
            <person name="Meera S.P."/>
            <person name="Sreeshan A."/>
            <person name="Augustine A."/>
        </authorList>
    </citation>
    <scope>NUCLEOTIDE SEQUENCE</scope>
    <source>
        <tissue evidence="2">Leaf</tissue>
    </source>
</reference>
<proteinExistence type="predicted"/>
<keyword evidence="1" id="KW-0812">Transmembrane</keyword>
<keyword evidence="1" id="KW-1133">Transmembrane helix</keyword>
<organism evidence="2">
    <name type="scientific">Rhizophora mucronata</name>
    <name type="common">Asiatic mangrove</name>
    <dbReference type="NCBI Taxonomy" id="61149"/>
    <lineage>
        <taxon>Eukaryota</taxon>
        <taxon>Viridiplantae</taxon>
        <taxon>Streptophyta</taxon>
        <taxon>Embryophyta</taxon>
        <taxon>Tracheophyta</taxon>
        <taxon>Spermatophyta</taxon>
        <taxon>Magnoliopsida</taxon>
        <taxon>eudicotyledons</taxon>
        <taxon>Gunneridae</taxon>
        <taxon>Pentapetalae</taxon>
        <taxon>rosids</taxon>
        <taxon>fabids</taxon>
        <taxon>Malpighiales</taxon>
        <taxon>Rhizophoraceae</taxon>
        <taxon>Rhizophora</taxon>
    </lineage>
</organism>
<evidence type="ECO:0000256" key="1">
    <source>
        <dbReference type="SAM" id="Phobius"/>
    </source>
</evidence>
<sequence>MVFYNRLQYGNSIDSNSTVQDQCNASFQQNVWYGNSTGGEWRLLLWFIRWSRWTASLKVCLFSLLLVLVSWSTQFFRGFSLTSIF</sequence>
<protein>
    <submittedName>
        <fullName evidence="2">Uncharacterized protein</fullName>
    </submittedName>
</protein>
<name>A0A2P2R363_RHIMU</name>